<feature type="domain" description="DDH" evidence="1">
    <location>
        <begin position="157"/>
        <end position="299"/>
    </location>
</feature>
<name>A0A1H1A3A9_NATTX</name>
<evidence type="ECO:0000313" key="5">
    <source>
        <dbReference type="Proteomes" id="UP000198848"/>
    </source>
</evidence>
<dbReference type="Gene3D" id="3.40.50.720">
    <property type="entry name" value="NAD(P)-binding Rossmann-like Domain"/>
    <property type="match status" value="1"/>
</dbReference>
<dbReference type="GO" id="GO:0006813">
    <property type="term" value="P:potassium ion transport"/>
    <property type="evidence" value="ECO:0007669"/>
    <property type="project" value="InterPro"/>
</dbReference>
<dbReference type="Pfam" id="PF01368">
    <property type="entry name" value="DHH"/>
    <property type="match status" value="1"/>
</dbReference>
<dbReference type="AlphaFoldDB" id="A0A1H1A3A9"/>
<dbReference type="STRING" id="1095778.SAMN04489842_0550"/>
<dbReference type="InterPro" id="IPR003148">
    <property type="entry name" value="RCK_N"/>
</dbReference>
<feature type="domain" description="DHHA1" evidence="3">
    <location>
        <begin position="358"/>
        <end position="461"/>
    </location>
</feature>
<dbReference type="InterPro" id="IPR003156">
    <property type="entry name" value="DHHA1_dom"/>
</dbReference>
<organism evidence="4 5">
    <name type="scientific">Natronobacterium texcoconense</name>
    <dbReference type="NCBI Taxonomy" id="1095778"/>
    <lineage>
        <taxon>Archaea</taxon>
        <taxon>Methanobacteriati</taxon>
        <taxon>Methanobacteriota</taxon>
        <taxon>Stenosarchaea group</taxon>
        <taxon>Halobacteria</taxon>
        <taxon>Halobacteriales</taxon>
        <taxon>Natrialbaceae</taxon>
        <taxon>Natronobacterium</taxon>
    </lineage>
</organism>
<dbReference type="SUPFAM" id="SSF64182">
    <property type="entry name" value="DHH phosphoesterases"/>
    <property type="match status" value="1"/>
</dbReference>
<dbReference type="PANTHER" id="PTHR47618:SF1">
    <property type="entry name" value="BIFUNCTIONAL OLIGORIBONUCLEASE AND PAP PHOSPHATASE NRNA"/>
    <property type="match status" value="1"/>
</dbReference>
<evidence type="ECO:0000313" key="4">
    <source>
        <dbReference type="EMBL" id="SDQ34205.1"/>
    </source>
</evidence>
<keyword evidence="5" id="KW-1185">Reference proteome</keyword>
<dbReference type="OrthoDB" id="350705at2157"/>
<evidence type="ECO:0000259" key="1">
    <source>
        <dbReference type="Pfam" id="PF01368"/>
    </source>
</evidence>
<dbReference type="PANTHER" id="PTHR47618">
    <property type="entry name" value="BIFUNCTIONAL OLIGORIBONUCLEASE AND PAP PHOSPHATASE NRNA"/>
    <property type="match status" value="1"/>
</dbReference>
<dbReference type="Proteomes" id="UP000198848">
    <property type="component" value="Unassembled WGS sequence"/>
</dbReference>
<evidence type="ECO:0000259" key="3">
    <source>
        <dbReference type="Pfam" id="PF02272"/>
    </source>
</evidence>
<dbReference type="RefSeq" id="WP_090376974.1">
    <property type="nucleotide sequence ID" value="NZ_FNLC01000001.1"/>
</dbReference>
<accession>A0A1H1A3A9</accession>
<evidence type="ECO:0000259" key="2">
    <source>
        <dbReference type="Pfam" id="PF02254"/>
    </source>
</evidence>
<dbReference type="GO" id="GO:0003676">
    <property type="term" value="F:nucleic acid binding"/>
    <property type="evidence" value="ECO:0007669"/>
    <property type="project" value="InterPro"/>
</dbReference>
<dbReference type="EMBL" id="FNLC01000001">
    <property type="protein sequence ID" value="SDQ34205.1"/>
    <property type="molecule type" value="Genomic_DNA"/>
</dbReference>
<sequence length="504" mass="54343">MVFRLVLGCGTVGRHVVTRLSERGGPDDRLLVLTGDESVVETLRDESIPARQATPSDHDALENVDPPDVVFVGGDRTDVNRAVLEMARERFPDAEIVAYLGGNPTPSDRAAFDAAADCVVGTEEPIVDEVLERTTTPVAERAIRLRRQLESIDGRLAVVMHNNPDPDAIGSAVALSNVAESVGLEADPCYFGEISHQENRAMVNLLDLDLRNLEPEESLEEYAAFALVDHSRPGVNDELSPDLHVDVVIDHHPPRGPVPGEFVDLREGVGATSTLLTEYVDRFGIPFDPATATALLYGIRVDTNDFSREVAPADFEAASILRPHADTSVLRQIEQPTVEGDTLETIARAIKNRDQRDSVAVASVGRISNRDALPQAAEQLLAMEAVETTLVFGFRDEMAYLSARSRANDVDLGETLRDAFDQIGSAGGHADMAGAQLEIGILAEIDDGDEADSIVSVVEEVITNRFFEGIRTQPGVPVGAYDGASEWLFTVSDAESEAEADDGG</sequence>
<feature type="domain" description="RCK N-terminal" evidence="2">
    <location>
        <begin position="5"/>
        <end position="98"/>
    </location>
</feature>
<dbReference type="SUPFAM" id="SSF51735">
    <property type="entry name" value="NAD(P)-binding Rossmann-fold domains"/>
    <property type="match status" value="1"/>
</dbReference>
<dbReference type="InterPro" id="IPR038763">
    <property type="entry name" value="DHH_sf"/>
</dbReference>
<protein>
    <submittedName>
        <fullName evidence="4">NanoRNase/pAp phosphatase, hydrolyzes c-di-AMP and oligoRNAs</fullName>
    </submittedName>
</protein>
<dbReference type="Gene3D" id="3.90.1640.10">
    <property type="entry name" value="inorganic pyrophosphatase (n-terminal core)"/>
    <property type="match status" value="1"/>
</dbReference>
<dbReference type="InterPro" id="IPR036291">
    <property type="entry name" value="NAD(P)-bd_dom_sf"/>
</dbReference>
<dbReference type="Pfam" id="PF02254">
    <property type="entry name" value="TrkA_N"/>
    <property type="match status" value="1"/>
</dbReference>
<gene>
    <name evidence="4" type="ORF">SAMN04489842_0550</name>
</gene>
<proteinExistence type="predicted"/>
<reference evidence="5" key="1">
    <citation type="submission" date="2016-10" db="EMBL/GenBank/DDBJ databases">
        <authorList>
            <person name="Varghese N."/>
            <person name="Submissions S."/>
        </authorList>
    </citation>
    <scope>NUCLEOTIDE SEQUENCE [LARGE SCALE GENOMIC DNA]</scope>
    <source>
        <strain evidence="5">DSM 24767</strain>
    </source>
</reference>
<dbReference type="InterPro" id="IPR051319">
    <property type="entry name" value="Oligoribo/pAp-PDE_c-di-AMP_PDE"/>
</dbReference>
<dbReference type="Pfam" id="PF02272">
    <property type="entry name" value="DHHA1"/>
    <property type="match status" value="1"/>
</dbReference>
<dbReference type="InterPro" id="IPR001667">
    <property type="entry name" value="DDH_dom"/>
</dbReference>